<sequence length="226" mass="25295">MQITVLIPFDEPGGALKWAHHQITLGQPDPLWTGTDFKNVPFGTLQRANIEPQVGNERTDYCEAEQLARAENWGVALQSVQGRQRGAPVPQRFLSDADDLTDLAWCISHLTLLILLSATRYQKASRLSSRCGSLKTISSCRELSASYEQMAVLNVTLALDDPQTEFSERVGKGVAHLVFCVQPPSLLVRLFRPKMRITFYPRDFGCLQLCSLCKLLDRQASKPAHR</sequence>
<organism evidence="1 2">
    <name type="scientific">Sinorhizobium chiapasense</name>
    <dbReference type="NCBI Taxonomy" id="501572"/>
    <lineage>
        <taxon>Bacteria</taxon>
        <taxon>Pseudomonadati</taxon>
        <taxon>Pseudomonadota</taxon>
        <taxon>Alphaproteobacteria</taxon>
        <taxon>Hyphomicrobiales</taxon>
        <taxon>Rhizobiaceae</taxon>
        <taxon>Sinorhizobium/Ensifer group</taxon>
        <taxon>Sinorhizobium</taxon>
    </lineage>
</organism>
<keyword evidence="1" id="KW-0966">Cell projection</keyword>
<keyword evidence="1" id="KW-0282">Flagellum</keyword>
<name>A0ABZ2BLP7_9HYPH</name>
<dbReference type="RefSeq" id="WP_331375625.1">
    <property type="nucleotide sequence ID" value="NZ_CP133151.1"/>
</dbReference>
<reference evidence="1" key="1">
    <citation type="submission" date="2023-08" db="EMBL/GenBank/DDBJ databases">
        <title>Complete genome sequence of Sinorhizobium chiapanecum ITTG S70 isolated from Acaciella angustissima nodules in Chiapas-Mexico.</title>
        <authorList>
            <person name="Rincon-Rosales R."/>
            <person name="Rogel M.A."/>
            <person name="Rincon-Medina C.I."/>
            <person name="Guerrero G."/>
            <person name="Manzano-Gomez L.A."/>
            <person name="Lopez-Lopez A."/>
            <person name="Rincon Molina F.A."/>
            <person name="Martinez-Romero E."/>
        </authorList>
    </citation>
    <scope>NUCLEOTIDE SEQUENCE</scope>
    <source>
        <strain evidence="1">ITTG S70</strain>
        <plasmid evidence="1">pSchITTGS70c</plasmid>
    </source>
</reference>
<protein>
    <submittedName>
        <fullName evidence="1">Uncharacterized protein</fullName>
    </submittedName>
</protein>
<dbReference type="EMBL" id="CP133151">
    <property type="protein sequence ID" value="WVT06579.1"/>
    <property type="molecule type" value="Genomic_DNA"/>
</dbReference>
<dbReference type="Proteomes" id="UP001432360">
    <property type="component" value="Plasmid pSchITTGS70c"/>
</dbReference>
<proteinExistence type="predicted"/>
<keyword evidence="1" id="KW-0969">Cilium</keyword>
<gene>
    <name evidence="1" type="ORF">RB548_22990</name>
</gene>
<keyword evidence="2" id="KW-1185">Reference proteome</keyword>
<evidence type="ECO:0000313" key="2">
    <source>
        <dbReference type="Proteomes" id="UP001432360"/>
    </source>
</evidence>
<geneLocation type="plasmid" evidence="1 2">
    <name>pSchITTGS70c</name>
</geneLocation>
<keyword evidence="1" id="KW-0614">Plasmid</keyword>
<evidence type="ECO:0000313" key="1">
    <source>
        <dbReference type="EMBL" id="WVT06579.1"/>
    </source>
</evidence>
<accession>A0ABZ2BLP7</accession>